<evidence type="ECO:0000313" key="1">
    <source>
        <dbReference type="Proteomes" id="UP000887564"/>
    </source>
</evidence>
<name>A0A914RVQ8_PAREQ</name>
<reference evidence="2" key="1">
    <citation type="submission" date="2022-11" db="UniProtKB">
        <authorList>
            <consortium name="WormBaseParasite"/>
        </authorList>
    </citation>
    <scope>IDENTIFICATION</scope>
</reference>
<evidence type="ECO:0000313" key="2">
    <source>
        <dbReference type="WBParaSite" id="PEQ_0001040801-mRNA-1"/>
    </source>
</evidence>
<dbReference type="Proteomes" id="UP000887564">
    <property type="component" value="Unplaced"/>
</dbReference>
<protein>
    <submittedName>
        <fullName evidence="2">Uncharacterized protein</fullName>
    </submittedName>
</protein>
<dbReference type="AlphaFoldDB" id="A0A914RVQ8"/>
<proteinExistence type="predicted"/>
<dbReference type="WBParaSite" id="PEQ_0001040801-mRNA-1">
    <property type="protein sequence ID" value="PEQ_0001040801-mRNA-1"/>
    <property type="gene ID" value="PEQ_0001040801"/>
</dbReference>
<keyword evidence="1" id="KW-1185">Reference proteome</keyword>
<accession>A0A914RVQ8</accession>
<organism evidence="1 2">
    <name type="scientific">Parascaris equorum</name>
    <name type="common">Equine roundworm</name>
    <dbReference type="NCBI Taxonomy" id="6256"/>
    <lineage>
        <taxon>Eukaryota</taxon>
        <taxon>Metazoa</taxon>
        <taxon>Ecdysozoa</taxon>
        <taxon>Nematoda</taxon>
        <taxon>Chromadorea</taxon>
        <taxon>Rhabditida</taxon>
        <taxon>Spirurina</taxon>
        <taxon>Ascaridomorpha</taxon>
        <taxon>Ascaridoidea</taxon>
        <taxon>Ascarididae</taxon>
        <taxon>Parascaris</taxon>
    </lineage>
</organism>
<sequence length="126" mass="13817">LQETNPFVCSVQQSSTIGADPFDTQPAQRLIQSTNKPLQHHPNSALQWPANENSAPFAVFNENKVIFRDTSKKVEIKKNPFDGLINPPKIPLAAMGSHPPCIPSRASAPLVCPGANNDPFNDDFFH</sequence>